<dbReference type="Pfam" id="PF00076">
    <property type="entry name" value="RRM_1"/>
    <property type="match status" value="2"/>
</dbReference>
<dbReference type="InterPro" id="IPR000504">
    <property type="entry name" value="RRM_dom"/>
</dbReference>
<dbReference type="SUPFAM" id="SSF54928">
    <property type="entry name" value="RNA-binding domain, RBD"/>
    <property type="match status" value="1"/>
</dbReference>
<keyword evidence="6" id="KW-1185">Reference proteome</keyword>
<feature type="domain" description="RRM" evidence="4">
    <location>
        <begin position="6"/>
        <end position="97"/>
    </location>
</feature>
<evidence type="ECO:0000259" key="4">
    <source>
        <dbReference type="PROSITE" id="PS50102"/>
    </source>
</evidence>
<evidence type="ECO:0000313" key="5">
    <source>
        <dbReference type="EMBL" id="KAK8895138.1"/>
    </source>
</evidence>
<evidence type="ECO:0000256" key="1">
    <source>
        <dbReference type="ARBA" id="ARBA00022737"/>
    </source>
</evidence>
<evidence type="ECO:0000313" key="6">
    <source>
        <dbReference type="Proteomes" id="UP001470230"/>
    </source>
</evidence>
<dbReference type="SMART" id="SM00360">
    <property type="entry name" value="RRM"/>
    <property type="match status" value="2"/>
</dbReference>
<dbReference type="PRINTS" id="PR00961">
    <property type="entry name" value="HUDSXLRNA"/>
</dbReference>
<dbReference type="InterPro" id="IPR012677">
    <property type="entry name" value="Nucleotide-bd_a/b_plait_sf"/>
</dbReference>
<feature type="domain" description="RRM" evidence="4">
    <location>
        <begin position="106"/>
        <end position="186"/>
    </location>
</feature>
<name>A0ABR2KVR3_9EUKA</name>
<gene>
    <name evidence="5" type="ORF">M9Y10_023580</name>
</gene>
<dbReference type="Proteomes" id="UP001470230">
    <property type="component" value="Unassembled WGS sequence"/>
</dbReference>
<dbReference type="InterPro" id="IPR035979">
    <property type="entry name" value="RBD_domain_sf"/>
</dbReference>
<reference evidence="5 6" key="1">
    <citation type="submission" date="2024-04" db="EMBL/GenBank/DDBJ databases">
        <title>Tritrichomonas musculus Genome.</title>
        <authorList>
            <person name="Alves-Ferreira E."/>
            <person name="Grigg M."/>
            <person name="Lorenzi H."/>
            <person name="Galac M."/>
        </authorList>
    </citation>
    <scope>NUCLEOTIDE SEQUENCE [LARGE SCALE GENOMIC DNA]</scope>
    <source>
        <strain evidence="5 6">EAF2021</strain>
    </source>
</reference>
<dbReference type="PANTHER" id="PTHR24012">
    <property type="entry name" value="RNA BINDING PROTEIN"/>
    <property type="match status" value="1"/>
</dbReference>
<evidence type="ECO:0000256" key="2">
    <source>
        <dbReference type="ARBA" id="ARBA00022884"/>
    </source>
</evidence>
<proteinExistence type="predicted"/>
<protein>
    <recommendedName>
        <fullName evidence="4">RRM domain-containing protein</fullName>
    </recommendedName>
</protein>
<evidence type="ECO:0000256" key="3">
    <source>
        <dbReference type="PROSITE-ProRule" id="PRU00176"/>
    </source>
</evidence>
<keyword evidence="1" id="KW-0677">Repeat</keyword>
<organism evidence="5 6">
    <name type="scientific">Tritrichomonas musculus</name>
    <dbReference type="NCBI Taxonomy" id="1915356"/>
    <lineage>
        <taxon>Eukaryota</taxon>
        <taxon>Metamonada</taxon>
        <taxon>Parabasalia</taxon>
        <taxon>Tritrichomonadida</taxon>
        <taxon>Tritrichomonadidae</taxon>
        <taxon>Tritrichomonas</taxon>
    </lineage>
</organism>
<dbReference type="PROSITE" id="PS50102">
    <property type="entry name" value="RRM"/>
    <property type="match status" value="2"/>
</dbReference>
<keyword evidence="2 3" id="KW-0694">RNA-binding</keyword>
<dbReference type="CDD" id="cd00590">
    <property type="entry name" value="RRM_SF"/>
    <property type="match status" value="1"/>
</dbReference>
<dbReference type="InterPro" id="IPR002343">
    <property type="entry name" value="Hud_Sxl_RNA"/>
</dbReference>
<dbReference type="EMBL" id="JAPFFF010000003">
    <property type="protein sequence ID" value="KAK8895138.1"/>
    <property type="molecule type" value="Genomic_DNA"/>
</dbReference>
<comment type="caution">
    <text evidence="5">The sequence shown here is derived from an EMBL/GenBank/DDBJ whole genome shotgun (WGS) entry which is preliminary data.</text>
</comment>
<dbReference type="Gene3D" id="3.30.70.330">
    <property type="match status" value="2"/>
</dbReference>
<sequence length="265" mass="30714">MKSNFTNLCIKNLPLNFEKQDLVSLCNQYGIIKSAKIMFDLKTGKSKGFGFVRYQSKFSAALAKEKLNGIWISKDNFNKICIRENKGKKIYVSYAISEENPGDTCNEIIVSSLPLFYKRKDIYDLFSGYGKITSIEMINDSEKKMFHGKALISYETNDGAINALKSLNNIKLSDDSWPLYIQFQNTNADKIEKPQKSIEKNEKRFMNPNSYLVMYGIEIQKPDRKKLESDMHINTKKILENANNEEMYRNMQLENYMFKSIAEDL</sequence>
<accession>A0ABR2KVR3</accession>